<dbReference type="AlphaFoldDB" id="A0A8D8IB21"/>
<accession>A0A8D8IB21</accession>
<sequence length="115" mass="13202">MQEFRNFNRVCTIILFRLDEKKNEASKAALICVCEGGGRARLRCAGEKSHRLSEAKEKKKCVKSLNIFSLFYDFPFPGIANNLYSEYLFFIYSPPEPSVSIILQTHSIVHIEILI</sequence>
<evidence type="ECO:0000313" key="1">
    <source>
        <dbReference type="EMBL" id="CAG6550123.1"/>
    </source>
</evidence>
<dbReference type="EMBL" id="HBUE01349502">
    <property type="protein sequence ID" value="CAG6602405.1"/>
    <property type="molecule type" value="Transcribed_RNA"/>
</dbReference>
<organism evidence="1">
    <name type="scientific">Culex pipiens</name>
    <name type="common">House mosquito</name>
    <dbReference type="NCBI Taxonomy" id="7175"/>
    <lineage>
        <taxon>Eukaryota</taxon>
        <taxon>Metazoa</taxon>
        <taxon>Ecdysozoa</taxon>
        <taxon>Arthropoda</taxon>
        <taxon>Hexapoda</taxon>
        <taxon>Insecta</taxon>
        <taxon>Pterygota</taxon>
        <taxon>Neoptera</taxon>
        <taxon>Endopterygota</taxon>
        <taxon>Diptera</taxon>
        <taxon>Nematocera</taxon>
        <taxon>Culicoidea</taxon>
        <taxon>Culicidae</taxon>
        <taxon>Culicinae</taxon>
        <taxon>Culicini</taxon>
        <taxon>Culex</taxon>
        <taxon>Culex</taxon>
    </lineage>
</organism>
<dbReference type="EMBL" id="HBUE01242438">
    <property type="protein sequence ID" value="CAG6550123.1"/>
    <property type="molecule type" value="Transcribed_RNA"/>
</dbReference>
<name>A0A8D8IB21_CULPI</name>
<reference evidence="1" key="1">
    <citation type="submission" date="2021-05" db="EMBL/GenBank/DDBJ databases">
        <authorList>
            <person name="Alioto T."/>
            <person name="Alioto T."/>
            <person name="Gomez Garrido J."/>
        </authorList>
    </citation>
    <scope>NUCLEOTIDE SEQUENCE</scope>
</reference>
<proteinExistence type="predicted"/>
<protein>
    <submittedName>
        <fullName evidence="1">(northern house mosquito) hypothetical protein</fullName>
    </submittedName>
</protein>